<dbReference type="InterPro" id="IPR001875">
    <property type="entry name" value="DED_dom"/>
</dbReference>
<gene>
    <name evidence="2" type="ORF">HOLleu_03820</name>
</gene>
<evidence type="ECO:0000313" key="2">
    <source>
        <dbReference type="EMBL" id="KAJ8050569.1"/>
    </source>
</evidence>
<dbReference type="Proteomes" id="UP001152320">
    <property type="component" value="Chromosome 1"/>
</dbReference>
<reference evidence="2" key="1">
    <citation type="submission" date="2021-10" db="EMBL/GenBank/DDBJ databases">
        <title>Tropical sea cucumber genome reveals ecological adaptation and Cuvierian tubules defense mechanism.</title>
        <authorList>
            <person name="Chen T."/>
        </authorList>
    </citation>
    <scope>NUCLEOTIDE SEQUENCE</scope>
    <source>
        <strain evidence="2">Nanhai2018</strain>
        <tissue evidence="2">Muscle</tissue>
    </source>
</reference>
<sequence>MTEAASTQPCRQKVTIPGSFDFGFGKVKVDVSSYLSNESVKKLATLFNFPPAKFDRVKDDSLEFVRLLEEEGIITPTDISALTNALTSIGQQGIARKVQRSFERNQRRDSSEPGVVTSELQDKHSMLVKALKEVYRRRYSGVKPVPFLHDTWRCVNDIFVESKIQVLDNSKPKEDPTRWSFIKSHHEIFTKPTFERHITIEGEPGYDFSLHEGRIFCYRNLLTTKTSWQVCIKGTVQLHGTTIYLSWDGTIGC</sequence>
<comment type="caution">
    <text evidence="2">The sequence shown here is derived from an EMBL/GenBank/DDBJ whole genome shotgun (WGS) entry which is preliminary data.</text>
</comment>
<dbReference type="AlphaFoldDB" id="A0A9Q1CU13"/>
<accession>A0A9Q1CU13</accession>
<evidence type="ECO:0000259" key="1">
    <source>
        <dbReference type="PROSITE" id="PS50168"/>
    </source>
</evidence>
<dbReference type="Gene3D" id="1.10.533.10">
    <property type="entry name" value="Death Domain, Fas"/>
    <property type="match status" value="1"/>
</dbReference>
<dbReference type="GO" id="GO:0042981">
    <property type="term" value="P:regulation of apoptotic process"/>
    <property type="evidence" value="ECO:0007669"/>
    <property type="project" value="InterPro"/>
</dbReference>
<protein>
    <recommendedName>
        <fullName evidence="1">DED domain-containing protein</fullName>
    </recommendedName>
</protein>
<dbReference type="PROSITE" id="PS50168">
    <property type="entry name" value="DED"/>
    <property type="match status" value="1"/>
</dbReference>
<feature type="domain" description="DED" evidence="1">
    <location>
        <begin position="23"/>
        <end position="100"/>
    </location>
</feature>
<dbReference type="EMBL" id="JAIZAY010000001">
    <property type="protein sequence ID" value="KAJ8050569.1"/>
    <property type="molecule type" value="Genomic_DNA"/>
</dbReference>
<name>A0A9Q1CU13_HOLLE</name>
<proteinExistence type="predicted"/>
<evidence type="ECO:0000313" key="3">
    <source>
        <dbReference type="Proteomes" id="UP001152320"/>
    </source>
</evidence>
<dbReference type="InterPro" id="IPR011029">
    <property type="entry name" value="DEATH-like_dom_sf"/>
</dbReference>
<organism evidence="2 3">
    <name type="scientific">Holothuria leucospilota</name>
    <name type="common">Black long sea cucumber</name>
    <name type="synonym">Mertensiothuria leucospilota</name>
    <dbReference type="NCBI Taxonomy" id="206669"/>
    <lineage>
        <taxon>Eukaryota</taxon>
        <taxon>Metazoa</taxon>
        <taxon>Echinodermata</taxon>
        <taxon>Eleutherozoa</taxon>
        <taxon>Echinozoa</taxon>
        <taxon>Holothuroidea</taxon>
        <taxon>Aspidochirotacea</taxon>
        <taxon>Aspidochirotida</taxon>
        <taxon>Holothuriidae</taxon>
        <taxon>Holothuria</taxon>
    </lineage>
</organism>
<keyword evidence="3" id="KW-1185">Reference proteome</keyword>